<dbReference type="GO" id="GO:0016787">
    <property type="term" value="F:hydrolase activity"/>
    <property type="evidence" value="ECO:0007669"/>
    <property type="project" value="UniProtKB-KW"/>
</dbReference>
<dbReference type="Gene3D" id="3.40.50.1820">
    <property type="entry name" value="alpha/beta hydrolase"/>
    <property type="match status" value="1"/>
</dbReference>
<feature type="chain" id="PRO_5045820817" evidence="2">
    <location>
        <begin position="20"/>
        <end position="288"/>
    </location>
</feature>
<name>A0ABZ2LYU8_9BACT</name>
<dbReference type="EMBL" id="CP089984">
    <property type="protein sequence ID" value="WXB14774.1"/>
    <property type="molecule type" value="Genomic_DNA"/>
</dbReference>
<evidence type="ECO:0000259" key="3">
    <source>
        <dbReference type="Pfam" id="PF12697"/>
    </source>
</evidence>
<organism evidence="4 5">
    <name type="scientific">Pendulispora albinea</name>
    <dbReference type="NCBI Taxonomy" id="2741071"/>
    <lineage>
        <taxon>Bacteria</taxon>
        <taxon>Pseudomonadati</taxon>
        <taxon>Myxococcota</taxon>
        <taxon>Myxococcia</taxon>
        <taxon>Myxococcales</taxon>
        <taxon>Sorangiineae</taxon>
        <taxon>Pendulisporaceae</taxon>
        <taxon>Pendulispora</taxon>
    </lineage>
</organism>
<dbReference type="Pfam" id="PF12697">
    <property type="entry name" value="Abhydrolase_6"/>
    <property type="match status" value="1"/>
</dbReference>
<feature type="region of interest" description="Disordered" evidence="1">
    <location>
        <begin position="23"/>
        <end position="50"/>
    </location>
</feature>
<dbReference type="PANTHER" id="PTHR37017">
    <property type="entry name" value="AB HYDROLASE-1 DOMAIN-CONTAINING PROTEIN-RELATED"/>
    <property type="match status" value="1"/>
</dbReference>
<dbReference type="PANTHER" id="PTHR37017:SF11">
    <property type="entry name" value="ESTERASE_LIPASE_THIOESTERASE DOMAIN-CONTAINING PROTEIN"/>
    <property type="match status" value="1"/>
</dbReference>
<gene>
    <name evidence="4" type="ORF">LZC94_44015</name>
</gene>
<keyword evidence="2" id="KW-0732">Signal</keyword>
<keyword evidence="5" id="KW-1185">Reference proteome</keyword>
<feature type="signal peptide" evidence="2">
    <location>
        <begin position="1"/>
        <end position="19"/>
    </location>
</feature>
<reference evidence="4 5" key="1">
    <citation type="submission" date="2021-12" db="EMBL/GenBank/DDBJ databases">
        <title>Discovery of the Pendulisporaceae a myxobacterial family with distinct sporulation behavior and unique specialized metabolism.</title>
        <authorList>
            <person name="Garcia R."/>
            <person name="Popoff A."/>
            <person name="Bader C.D."/>
            <person name="Loehr J."/>
            <person name="Walesch S."/>
            <person name="Walt C."/>
            <person name="Boldt J."/>
            <person name="Bunk B."/>
            <person name="Haeckl F.J.F.P.J."/>
            <person name="Gunesch A.P."/>
            <person name="Birkelbach J."/>
            <person name="Nuebel U."/>
            <person name="Pietschmann T."/>
            <person name="Bach T."/>
            <person name="Mueller R."/>
        </authorList>
    </citation>
    <scope>NUCLEOTIDE SEQUENCE [LARGE SCALE GENOMIC DNA]</scope>
    <source>
        <strain evidence="4 5">MSr11954</strain>
    </source>
</reference>
<feature type="compositionally biased region" description="Basic and acidic residues" evidence="1">
    <location>
        <begin position="32"/>
        <end position="50"/>
    </location>
</feature>
<evidence type="ECO:0000313" key="5">
    <source>
        <dbReference type="Proteomes" id="UP001370348"/>
    </source>
</evidence>
<dbReference type="InterPro" id="IPR000073">
    <property type="entry name" value="AB_hydrolase_1"/>
</dbReference>
<dbReference type="RefSeq" id="WP_394824399.1">
    <property type="nucleotide sequence ID" value="NZ_CP089984.1"/>
</dbReference>
<dbReference type="InterPro" id="IPR052897">
    <property type="entry name" value="Sec-Metab_Biosynth_Hydrolase"/>
</dbReference>
<dbReference type="PROSITE" id="PS51257">
    <property type="entry name" value="PROKAR_LIPOPROTEIN"/>
    <property type="match status" value="1"/>
</dbReference>
<dbReference type="InterPro" id="IPR029058">
    <property type="entry name" value="AB_hydrolase_fold"/>
</dbReference>
<proteinExistence type="predicted"/>
<dbReference type="SUPFAM" id="SSF53474">
    <property type="entry name" value="alpha/beta-Hydrolases"/>
    <property type="match status" value="1"/>
</dbReference>
<feature type="domain" description="AB hydrolase-1" evidence="3">
    <location>
        <begin position="57"/>
        <end position="278"/>
    </location>
</feature>
<sequence length="288" mass="29185">MNWKCLATVSALTAVGATACGGASGAGSAAPKAEDATANKSPEAKMDDPSPKPTIALIHGAFADSSSWNGVVQRLQQRGYPVIAPPNPLRGIESDAASVASVLKTVQGPIVLAGHSYGGMVISEAAKSVPAVKALVYVAAFLPEPGDSAIGLTTKFPGSKLAPTTTNPVPYATPSGGKGVDTYIKPDASRDVFAADLPASTTAILAATQRPIEGSALGGPFPGTPAWKTIPSWALVARADQAIPAECERFMAARAKARVVEVDASHAVLVSRPDAVADLIVQAAQGAR</sequence>
<evidence type="ECO:0000256" key="2">
    <source>
        <dbReference type="SAM" id="SignalP"/>
    </source>
</evidence>
<dbReference type="Proteomes" id="UP001370348">
    <property type="component" value="Chromosome"/>
</dbReference>
<protein>
    <submittedName>
        <fullName evidence="4">Alpha/beta hydrolase</fullName>
    </submittedName>
</protein>
<evidence type="ECO:0000256" key="1">
    <source>
        <dbReference type="SAM" id="MobiDB-lite"/>
    </source>
</evidence>
<evidence type="ECO:0000313" key="4">
    <source>
        <dbReference type="EMBL" id="WXB14774.1"/>
    </source>
</evidence>
<accession>A0ABZ2LYU8</accession>
<keyword evidence="4" id="KW-0378">Hydrolase</keyword>